<dbReference type="PANTHER" id="PTHR38011">
    <property type="entry name" value="DIHYDROFOLATE REDUCTASE FAMILY PROTEIN (AFU_ORTHOLOGUE AFUA_8G06820)"/>
    <property type="match status" value="1"/>
</dbReference>
<dbReference type="RefSeq" id="WP_344192607.1">
    <property type="nucleotide sequence ID" value="NZ_BAAAND010000006.1"/>
</dbReference>
<dbReference type="SUPFAM" id="SSF53597">
    <property type="entry name" value="Dihydrofolate reductase-like"/>
    <property type="match status" value="1"/>
</dbReference>
<name>A0ABP4PS12_9ACTN</name>
<dbReference type="InterPro" id="IPR024072">
    <property type="entry name" value="DHFR-like_dom_sf"/>
</dbReference>
<evidence type="ECO:0000259" key="1">
    <source>
        <dbReference type="Pfam" id="PF01872"/>
    </source>
</evidence>
<dbReference type="Pfam" id="PF01872">
    <property type="entry name" value="RibD_C"/>
    <property type="match status" value="1"/>
</dbReference>
<gene>
    <name evidence="2" type="ORF">GCM10009742_36080</name>
</gene>
<sequence length="195" mass="20767">MNRTVVGNISLSLDGRVNGPGGDYDMGWIAPHAVTPGALAHMTRVTSPATTALLGRKNYQGFGGYWPTVADDETAPEESRAFSRWLNDVEKVVFSTTLDEAPWQNSRIAGTDPVATVKELRQQDGGDIVVLASSSVIRTLLVAGELDRLSITLCPELVGGGVPLFDETVAASSWTLTDSTPTESGALCLLYDRSV</sequence>
<reference evidence="3" key="1">
    <citation type="journal article" date="2019" name="Int. J. Syst. Evol. Microbiol.">
        <title>The Global Catalogue of Microorganisms (GCM) 10K type strain sequencing project: providing services to taxonomists for standard genome sequencing and annotation.</title>
        <authorList>
            <consortium name="The Broad Institute Genomics Platform"/>
            <consortium name="The Broad Institute Genome Sequencing Center for Infectious Disease"/>
            <person name="Wu L."/>
            <person name="Ma J."/>
        </authorList>
    </citation>
    <scope>NUCLEOTIDE SEQUENCE [LARGE SCALE GENOMIC DNA]</scope>
    <source>
        <strain evidence="3">JCM 14304</strain>
    </source>
</reference>
<feature type="domain" description="Bacterial bifunctional deaminase-reductase C-terminal" evidence="1">
    <location>
        <begin position="4"/>
        <end position="185"/>
    </location>
</feature>
<evidence type="ECO:0000313" key="2">
    <source>
        <dbReference type="EMBL" id="GAA1586822.1"/>
    </source>
</evidence>
<organism evidence="2 3">
    <name type="scientific">Kribbella karoonensis</name>
    <dbReference type="NCBI Taxonomy" id="324851"/>
    <lineage>
        <taxon>Bacteria</taxon>
        <taxon>Bacillati</taxon>
        <taxon>Actinomycetota</taxon>
        <taxon>Actinomycetes</taxon>
        <taxon>Propionibacteriales</taxon>
        <taxon>Kribbellaceae</taxon>
        <taxon>Kribbella</taxon>
    </lineage>
</organism>
<accession>A0ABP4PS12</accession>
<dbReference type="Gene3D" id="3.40.430.10">
    <property type="entry name" value="Dihydrofolate Reductase, subunit A"/>
    <property type="match status" value="1"/>
</dbReference>
<dbReference type="Proteomes" id="UP001500190">
    <property type="component" value="Unassembled WGS sequence"/>
</dbReference>
<comment type="caution">
    <text evidence="2">The sequence shown here is derived from an EMBL/GenBank/DDBJ whole genome shotgun (WGS) entry which is preliminary data.</text>
</comment>
<dbReference type="InterPro" id="IPR002734">
    <property type="entry name" value="RibDG_C"/>
</dbReference>
<evidence type="ECO:0000313" key="3">
    <source>
        <dbReference type="Proteomes" id="UP001500190"/>
    </source>
</evidence>
<proteinExistence type="predicted"/>
<dbReference type="InterPro" id="IPR050765">
    <property type="entry name" value="Riboflavin_Biosynth_HTPR"/>
</dbReference>
<dbReference type="EMBL" id="BAAAND010000006">
    <property type="protein sequence ID" value="GAA1586822.1"/>
    <property type="molecule type" value="Genomic_DNA"/>
</dbReference>
<dbReference type="PANTHER" id="PTHR38011:SF2">
    <property type="entry name" value="BIFUNCTIONAL DEAMINASE-REDUCTASE DOMAIN PROTEIN"/>
    <property type="match status" value="1"/>
</dbReference>
<protein>
    <submittedName>
        <fullName evidence="2">Dihydrofolate reductase family protein</fullName>
    </submittedName>
</protein>
<keyword evidence="3" id="KW-1185">Reference proteome</keyword>